<comment type="caution">
    <text evidence="2">The sequence shown here is derived from an EMBL/GenBank/DDBJ whole genome shotgun (WGS) entry which is preliminary data.</text>
</comment>
<dbReference type="AlphaFoldDB" id="A0A1R1RW33"/>
<reference evidence="2 3" key="1">
    <citation type="submission" date="2017-01" db="EMBL/GenBank/DDBJ databases">
        <title>Bacillus phylogenomics.</title>
        <authorList>
            <person name="Dunlap C."/>
        </authorList>
    </citation>
    <scope>NUCLEOTIDE SEQUENCE [LARGE SCALE GENOMIC DNA]</scope>
    <source>
        <strain evidence="2 3">NRRL B-41282</strain>
    </source>
</reference>
<proteinExistence type="predicted"/>
<dbReference type="OrthoDB" id="1122256at2"/>
<dbReference type="EMBL" id="QSND01000001">
    <property type="protein sequence ID" value="KAA6453438.1"/>
    <property type="molecule type" value="Genomic_DNA"/>
</dbReference>
<gene>
    <name evidence="2" type="ORF">BW143_09055</name>
    <name evidence="1" type="ORF">DX927_04370</name>
</gene>
<dbReference type="GeneID" id="92788954"/>
<accession>A0A1R1QN55</accession>
<dbReference type="Proteomes" id="UP000187367">
    <property type="component" value="Unassembled WGS sequence"/>
</dbReference>
<evidence type="ECO:0000313" key="2">
    <source>
        <dbReference type="EMBL" id="OMI06077.1"/>
    </source>
</evidence>
<evidence type="ECO:0000313" key="4">
    <source>
        <dbReference type="Proteomes" id="UP000324326"/>
    </source>
</evidence>
<dbReference type="Proteomes" id="UP000324326">
    <property type="component" value="Unassembled WGS sequence"/>
</dbReference>
<accession>A0A1R1RW33</accession>
<dbReference type="EMBL" id="MTJL01000016">
    <property type="protein sequence ID" value="OMI06077.1"/>
    <property type="molecule type" value="Genomic_DNA"/>
</dbReference>
<dbReference type="InterPro" id="IPR025432">
    <property type="entry name" value="YhfH-like"/>
</dbReference>
<protein>
    <submittedName>
        <fullName evidence="2">YhfH family protein</fullName>
    </submittedName>
</protein>
<keyword evidence="3" id="KW-1185">Reference proteome</keyword>
<dbReference type="Pfam" id="PF14149">
    <property type="entry name" value="YhfH"/>
    <property type="match status" value="1"/>
</dbReference>
<evidence type="ECO:0000313" key="3">
    <source>
        <dbReference type="Proteomes" id="UP000187367"/>
    </source>
</evidence>
<reference evidence="1 4" key="2">
    <citation type="submission" date="2018-08" db="EMBL/GenBank/DDBJ databases">
        <title>Bacillus phenotypic plasticity.</title>
        <authorList>
            <person name="Hurtado E."/>
        </authorList>
    </citation>
    <scope>NUCLEOTIDE SEQUENCE [LARGE SCALE GENOMIC DNA]</scope>
    <source>
        <strain evidence="1 4">427</strain>
    </source>
</reference>
<evidence type="ECO:0000313" key="1">
    <source>
        <dbReference type="EMBL" id="KAA6453438.1"/>
    </source>
</evidence>
<organism evidence="2 3">
    <name type="scientific">Bacillus swezeyi</name>
    <dbReference type="NCBI Taxonomy" id="1925020"/>
    <lineage>
        <taxon>Bacteria</taxon>
        <taxon>Bacillati</taxon>
        <taxon>Bacillota</taxon>
        <taxon>Bacilli</taxon>
        <taxon>Bacillales</taxon>
        <taxon>Bacillaceae</taxon>
        <taxon>Bacillus</taxon>
    </lineage>
</organism>
<sequence>MLAKITEFFRNLPSKKCTECGNEIDEQHECYGNTCSKCLNLKDL</sequence>
<name>A0A1R1RW33_9BACI</name>
<dbReference type="STRING" id="1925020.BTA30_12815"/>
<dbReference type="RefSeq" id="WP_076761704.1">
    <property type="nucleotide sequence ID" value="NZ_CM125431.1"/>
</dbReference>